<dbReference type="EMBL" id="JAIQCV010000004">
    <property type="protein sequence ID" value="KAH1106740.1"/>
    <property type="molecule type" value="Genomic_DNA"/>
</dbReference>
<keyword evidence="1" id="KW-1133">Transmembrane helix</keyword>
<sequence length="135" mass="16121">MAKPLQLNSVAHPYSFVWLAVMAITSLFHATLLRLKLPFTIRQSNLGMAIQREKFKLEFIFTLPFFSHVCTFLLPFVSHVCTFLLWRFLLFFIVLSISFQPLFQSKLEKRNNRNCQMILFYWEIFARLSVHLMRK</sequence>
<proteinExistence type="predicted"/>
<feature type="transmembrane region" description="Helical" evidence="1">
    <location>
        <begin position="15"/>
        <end position="35"/>
    </location>
</feature>
<evidence type="ECO:0000256" key="1">
    <source>
        <dbReference type="SAM" id="Phobius"/>
    </source>
</evidence>
<accession>A0A9D4ACM9</accession>
<organism evidence="2 3">
    <name type="scientific">Gossypium stocksii</name>
    <dbReference type="NCBI Taxonomy" id="47602"/>
    <lineage>
        <taxon>Eukaryota</taxon>
        <taxon>Viridiplantae</taxon>
        <taxon>Streptophyta</taxon>
        <taxon>Embryophyta</taxon>
        <taxon>Tracheophyta</taxon>
        <taxon>Spermatophyta</taxon>
        <taxon>Magnoliopsida</taxon>
        <taxon>eudicotyledons</taxon>
        <taxon>Gunneridae</taxon>
        <taxon>Pentapetalae</taxon>
        <taxon>rosids</taxon>
        <taxon>malvids</taxon>
        <taxon>Malvales</taxon>
        <taxon>Malvaceae</taxon>
        <taxon>Malvoideae</taxon>
        <taxon>Gossypium</taxon>
    </lineage>
</organism>
<gene>
    <name evidence="2" type="ORF">J1N35_010508</name>
</gene>
<reference evidence="2 3" key="1">
    <citation type="journal article" date="2021" name="Plant Biotechnol. J.">
        <title>Multi-omics assisted identification of the key and species-specific regulatory components of drought-tolerant mechanisms in Gossypium stocksii.</title>
        <authorList>
            <person name="Yu D."/>
            <person name="Ke L."/>
            <person name="Zhang D."/>
            <person name="Wu Y."/>
            <person name="Sun Y."/>
            <person name="Mei J."/>
            <person name="Sun J."/>
            <person name="Sun Y."/>
        </authorList>
    </citation>
    <scope>NUCLEOTIDE SEQUENCE [LARGE SCALE GENOMIC DNA]</scope>
    <source>
        <strain evidence="3">cv. E1</strain>
        <tissue evidence="2">Leaf</tissue>
    </source>
</reference>
<keyword evidence="3" id="KW-1185">Reference proteome</keyword>
<feature type="transmembrane region" description="Helical" evidence="1">
    <location>
        <begin position="55"/>
        <end position="77"/>
    </location>
</feature>
<keyword evidence="1" id="KW-0812">Transmembrane</keyword>
<dbReference type="Proteomes" id="UP000828251">
    <property type="component" value="Unassembled WGS sequence"/>
</dbReference>
<evidence type="ECO:0000313" key="2">
    <source>
        <dbReference type="EMBL" id="KAH1106740.1"/>
    </source>
</evidence>
<dbReference type="AlphaFoldDB" id="A0A9D4ACM9"/>
<evidence type="ECO:0000313" key="3">
    <source>
        <dbReference type="Proteomes" id="UP000828251"/>
    </source>
</evidence>
<name>A0A9D4ACM9_9ROSI</name>
<comment type="caution">
    <text evidence="2">The sequence shown here is derived from an EMBL/GenBank/DDBJ whole genome shotgun (WGS) entry which is preliminary data.</text>
</comment>
<feature type="transmembrane region" description="Helical" evidence="1">
    <location>
        <begin position="83"/>
        <end position="103"/>
    </location>
</feature>
<protein>
    <submittedName>
        <fullName evidence="2">Uncharacterized protein</fullName>
    </submittedName>
</protein>
<keyword evidence="1" id="KW-0472">Membrane</keyword>